<organismHost>
    <name type="scientific">Ullucus tuberosus</name>
    <name type="common">Olluco</name>
    <dbReference type="NCBI Taxonomy" id="108055"/>
</organismHost>
<evidence type="ECO:0000313" key="3">
    <source>
        <dbReference type="EMBL" id="QHA79270.1"/>
    </source>
</evidence>
<name>A0A6B9KLU1_PMV</name>
<dbReference type="InterPro" id="IPR027351">
    <property type="entry name" value="(+)RNA_virus_helicase_core_dom"/>
</dbReference>
<dbReference type="PROSITE" id="PS51657">
    <property type="entry name" value="PSRV_HELICASE"/>
    <property type="match status" value="1"/>
</dbReference>
<dbReference type="EMBL" id="MN203139">
    <property type="protein sequence ID" value="QHA79265.1"/>
    <property type="molecule type" value="Genomic_RNA"/>
</dbReference>
<organism evidence="2">
    <name type="scientific">Papaya mosaic potexvirus</name>
    <name type="common">PMV</name>
    <dbReference type="NCBI Taxonomy" id="12181"/>
    <lineage>
        <taxon>Viruses</taxon>
        <taxon>Riboviria</taxon>
        <taxon>Orthornavirae</taxon>
        <taxon>Kitrinoviricota</taxon>
        <taxon>Alsuviricetes</taxon>
        <taxon>Tymovirales</taxon>
        <taxon>Alphaflexiviridae</taxon>
        <taxon>Potexvirus</taxon>
        <taxon>Potexvirus papayae</taxon>
    </lineage>
</organism>
<accession>A0A6B9KLU1</accession>
<dbReference type="EMBL" id="MN203140">
    <property type="protein sequence ID" value="QHA79270.1"/>
    <property type="molecule type" value="Genomic_RNA"/>
</dbReference>
<evidence type="ECO:0000259" key="1">
    <source>
        <dbReference type="PROSITE" id="PS51657"/>
    </source>
</evidence>
<feature type="domain" description="(+)RNA virus helicase C-terminal" evidence="1">
    <location>
        <begin position="1"/>
        <end position="233"/>
    </location>
</feature>
<reference evidence="2" key="1">
    <citation type="submission" date="2019-07" db="EMBL/GenBank/DDBJ databases">
        <title>Network analysis of the papaya orchard virome from two agroecological regions of Chiapas.</title>
        <authorList>
            <person name="Alcala-Briseno R.I.I."/>
            <person name="Casarrubias-Castillo K."/>
            <person name="Lopez-Ley D."/>
            <person name="Garrett K.A."/>
            <person name="Silva-Rosales L."/>
        </authorList>
    </citation>
    <scope>NUCLEOTIDE SEQUENCE</scope>
    <source>
        <strain evidence="3">PapMV.PC-PS</strain>
        <strain evidence="2">PapMV.PC-VA</strain>
    </source>
</reference>
<dbReference type="Pfam" id="PF01443">
    <property type="entry name" value="Viral_helicase1"/>
    <property type="match status" value="1"/>
</dbReference>
<sequence>MNHFINCLVAEGFVRTNEPLTETLVVHAVAGCGKSTLVRKFLEEQPQARAYTHGKPDPPNLEGRFIQAFRTPSPDHFSILDEYCKEPLTAKFHVLIADPLQYRNCPLRPHYTNHKSHRLGPKTCRLLSKCGIRIESHRLDDDVVTCNGVFGSPLFGQVISLDRQANDLLKAHGVRALCPVETIGQEYPVVTVVSSEPLDQIRFKDQVYIALSRHTKELHVLSPNFSDPTSGPQ</sequence>
<protein>
    <submittedName>
        <fullName evidence="2">Triple gene block 1</fullName>
    </submittedName>
</protein>
<organismHost>
    <name type="scientific">Carica papaya</name>
    <name type="common">Papaya</name>
    <dbReference type="NCBI Taxonomy" id="3649"/>
</organismHost>
<proteinExistence type="predicted"/>
<evidence type="ECO:0000313" key="2">
    <source>
        <dbReference type="EMBL" id="QHA79265.1"/>
    </source>
</evidence>
<dbReference type="GO" id="GO:0005524">
    <property type="term" value="F:ATP binding"/>
    <property type="evidence" value="ECO:0007669"/>
    <property type="project" value="InterPro"/>
</dbReference>